<dbReference type="AlphaFoldDB" id="A0A136J926"/>
<dbReference type="Gene3D" id="3.40.50.1820">
    <property type="entry name" value="alpha/beta hydrolase"/>
    <property type="match status" value="1"/>
</dbReference>
<dbReference type="OrthoDB" id="7464126at2759"/>
<keyword evidence="1" id="KW-0677">Repeat</keyword>
<keyword evidence="5" id="KW-1185">Reference proteome</keyword>
<dbReference type="InterPro" id="IPR007111">
    <property type="entry name" value="NACHT_NTPase"/>
</dbReference>
<dbReference type="InterPro" id="IPR056884">
    <property type="entry name" value="NPHP3-like_N"/>
</dbReference>
<sequence>MPSWTTGPCCIDASTASGRSVDHKPGNTPVGGSPPSQLHVAANTVFWPFDFLAKEDFCSRARILTYGYDSRVTKGYRPANQNNIFSHAKDLLYSIQREKPPTRPIIFVVHSLGGLLVKEMLRRSDASEENEIQDVVKSTNAVIFMGTPHRGSPQLANLGETVRLLGSAILRVESNSKLLRALGTDSPELELSREAFITLWRKYDFRVKTFQEAFAWKGLHISVLGQKVVPEISSTLDDPRERAETISANHMEMCRFAAQSDLGYQKVAGEIRDMIQVLAKPRLSPENQQLLDTLYFPEMQSREANIHDALKDTCAWVYTQQNYINWAERLGVESHHGLLWVKGKPGAGKSTLMKNLVRHAKDTHDTGSAESHLIISFFFNARGTQALEKNVVGLYRSLLHQTLSTNPRALSDLTRRKNDALRRGALQWSLWELRDCLLDVFATEGARPTWIFIDAMDECADDEVRQLVEFLRRLTSKSFKVGAFLNICLSSRHYPQISIDDCPELVVENNNHDDILRYIEVEAKHTEEIQELRQPIMDKADGVFLWVVLVLSMLKRMRRGKSVMWLRRILDDIPPQLELLFQGLFMAVEESELDQIVILMDIMLFARKAMTLDDIHAALCFSTEGFESLEAWRHSMYYLGTAKKRREMVIELSRGVLEPIYTDANDRRNPQYQFIHETVREFFLSGKGYRLLGQDSRDHQGKAHSTLALACCRYLDVAEFTPMNRAAAMSQSWEARNHFVSSHAFLQYSTHYLLEHIEAAEQRGYSQEAQLAVVEDRVLERLCLSAGDHSQWSRGTTMFYAAANSSAGIIKRLVAMAISVNVCAPRMHQQYPLLAAGSRARIDTYFHETSERANTIELLLRCGADYMVRNLENQNILHLVLHNNVPVARQMLAVFETLAAPSLMLLDADRMGTLLLHADNNGVVPISRLGVTEELGANLLRVLLMRGISLDLPASNYGTLLTHLGPCLATMSRLDSSDRQSQTSNMHQCFDILETKYRVVRSKDYEQTGKLIRLEEDKNNLLPSKKRSATG</sequence>
<proteinExistence type="predicted"/>
<dbReference type="Pfam" id="PF24883">
    <property type="entry name" value="NPHP3_N"/>
    <property type="match status" value="1"/>
</dbReference>
<dbReference type="Gene3D" id="1.25.40.20">
    <property type="entry name" value="Ankyrin repeat-containing domain"/>
    <property type="match status" value="1"/>
</dbReference>
<evidence type="ECO:0000256" key="1">
    <source>
        <dbReference type="ARBA" id="ARBA00022737"/>
    </source>
</evidence>
<protein>
    <recommendedName>
        <fullName evidence="3">NACHT domain-containing protein</fullName>
    </recommendedName>
</protein>
<dbReference type="PROSITE" id="PS50837">
    <property type="entry name" value="NACHT"/>
    <property type="match status" value="1"/>
</dbReference>
<dbReference type="SUPFAM" id="SSF53474">
    <property type="entry name" value="alpha/beta-Hydrolases"/>
    <property type="match status" value="1"/>
</dbReference>
<gene>
    <name evidence="4" type="ORF">Micbo1qcDRAFT_172568</name>
</gene>
<name>A0A136J926_9PEZI</name>
<evidence type="ECO:0000313" key="4">
    <source>
        <dbReference type="EMBL" id="KXJ93659.1"/>
    </source>
</evidence>
<dbReference type="InParanoid" id="A0A136J926"/>
<dbReference type="Proteomes" id="UP000070501">
    <property type="component" value="Unassembled WGS sequence"/>
</dbReference>
<dbReference type="InterPro" id="IPR027417">
    <property type="entry name" value="P-loop_NTPase"/>
</dbReference>
<dbReference type="InterPro" id="IPR036770">
    <property type="entry name" value="Ankyrin_rpt-contain_sf"/>
</dbReference>
<accession>A0A136J926</accession>
<dbReference type="InterPro" id="IPR029058">
    <property type="entry name" value="AB_hydrolase_fold"/>
</dbReference>
<feature type="domain" description="NACHT" evidence="3">
    <location>
        <begin position="337"/>
        <end position="492"/>
    </location>
</feature>
<reference evidence="5" key="1">
    <citation type="submission" date="2016-02" db="EMBL/GenBank/DDBJ databases">
        <title>Draft genome sequence of Microdochium bolleyi, a fungal endophyte of beachgrass.</title>
        <authorList>
            <consortium name="DOE Joint Genome Institute"/>
            <person name="David A.S."/>
            <person name="May G."/>
            <person name="Haridas S."/>
            <person name="Lim J."/>
            <person name="Wang M."/>
            <person name="Labutti K."/>
            <person name="Lipzen A."/>
            <person name="Barry K."/>
            <person name="Grigoriev I.V."/>
        </authorList>
    </citation>
    <scope>NUCLEOTIDE SEQUENCE [LARGE SCALE GENOMIC DNA]</scope>
    <source>
        <strain evidence="5">J235TASD1</strain>
    </source>
</reference>
<dbReference type="EMBL" id="KQ964247">
    <property type="protein sequence ID" value="KXJ93659.1"/>
    <property type="molecule type" value="Genomic_DNA"/>
</dbReference>
<dbReference type="PANTHER" id="PTHR10039:SF5">
    <property type="entry name" value="NACHT DOMAIN-CONTAINING PROTEIN"/>
    <property type="match status" value="1"/>
</dbReference>
<dbReference type="Gene3D" id="3.40.50.300">
    <property type="entry name" value="P-loop containing nucleotide triphosphate hydrolases"/>
    <property type="match status" value="1"/>
</dbReference>
<evidence type="ECO:0000259" key="3">
    <source>
        <dbReference type="PROSITE" id="PS50837"/>
    </source>
</evidence>
<organism evidence="4 5">
    <name type="scientific">Microdochium bolleyi</name>
    <dbReference type="NCBI Taxonomy" id="196109"/>
    <lineage>
        <taxon>Eukaryota</taxon>
        <taxon>Fungi</taxon>
        <taxon>Dikarya</taxon>
        <taxon>Ascomycota</taxon>
        <taxon>Pezizomycotina</taxon>
        <taxon>Sordariomycetes</taxon>
        <taxon>Xylariomycetidae</taxon>
        <taxon>Xylariales</taxon>
        <taxon>Microdochiaceae</taxon>
        <taxon>Microdochium</taxon>
    </lineage>
</organism>
<dbReference type="SUPFAM" id="SSF52540">
    <property type="entry name" value="P-loop containing nucleoside triphosphate hydrolases"/>
    <property type="match status" value="1"/>
</dbReference>
<dbReference type="SUPFAM" id="SSF48403">
    <property type="entry name" value="Ankyrin repeat"/>
    <property type="match status" value="1"/>
</dbReference>
<dbReference type="PANTHER" id="PTHR10039">
    <property type="entry name" value="AMELOGENIN"/>
    <property type="match status" value="1"/>
</dbReference>
<evidence type="ECO:0000313" key="5">
    <source>
        <dbReference type="Proteomes" id="UP000070501"/>
    </source>
</evidence>
<feature type="region of interest" description="Disordered" evidence="2">
    <location>
        <begin position="15"/>
        <end position="35"/>
    </location>
</feature>
<evidence type="ECO:0000256" key="2">
    <source>
        <dbReference type="SAM" id="MobiDB-lite"/>
    </source>
</evidence>